<dbReference type="PANTHER" id="PTHR24148">
    <property type="entry name" value="ANKYRIN REPEAT DOMAIN-CONTAINING PROTEIN 39 HOMOLOG-RELATED"/>
    <property type="match status" value="1"/>
</dbReference>
<evidence type="ECO:0000313" key="3">
    <source>
        <dbReference type="Proteomes" id="UP000283895"/>
    </source>
</evidence>
<evidence type="ECO:0000313" key="2">
    <source>
        <dbReference type="EMBL" id="ROW01276.1"/>
    </source>
</evidence>
<dbReference type="PANTHER" id="PTHR24148:SF64">
    <property type="entry name" value="HETEROKARYON INCOMPATIBILITY DOMAIN-CONTAINING PROTEIN"/>
    <property type="match status" value="1"/>
</dbReference>
<evidence type="ECO:0000259" key="1">
    <source>
        <dbReference type="Pfam" id="PF06985"/>
    </source>
</evidence>
<dbReference type="Pfam" id="PF06985">
    <property type="entry name" value="HET"/>
    <property type="match status" value="1"/>
</dbReference>
<dbReference type="InterPro" id="IPR010730">
    <property type="entry name" value="HET"/>
</dbReference>
<dbReference type="InterPro" id="IPR052895">
    <property type="entry name" value="HetReg/Transcr_Mod"/>
</dbReference>
<dbReference type="AlphaFoldDB" id="A0A423WCZ9"/>
<reference evidence="2 3" key="1">
    <citation type="submission" date="2015-09" db="EMBL/GenBank/DDBJ databases">
        <title>Host preference determinants of Valsa canker pathogens revealed by comparative genomics.</title>
        <authorList>
            <person name="Yin Z."/>
            <person name="Huang L."/>
        </authorList>
    </citation>
    <scope>NUCLEOTIDE SEQUENCE [LARGE SCALE GENOMIC DNA]</scope>
    <source>
        <strain evidence="2 3">03-1</strain>
    </source>
</reference>
<feature type="domain" description="Heterokaryon incompatibility" evidence="1">
    <location>
        <begin position="55"/>
        <end position="219"/>
    </location>
</feature>
<organism evidence="2 3">
    <name type="scientific">Cytospora schulzeri</name>
    <dbReference type="NCBI Taxonomy" id="448051"/>
    <lineage>
        <taxon>Eukaryota</taxon>
        <taxon>Fungi</taxon>
        <taxon>Dikarya</taxon>
        <taxon>Ascomycota</taxon>
        <taxon>Pezizomycotina</taxon>
        <taxon>Sordariomycetes</taxon>
        <taxon>Sordariomycetidae</taxon>
        <taxon>Diaporthales</taxon>
        <taxon>Cytosporaceae</taxon>
        <taxon>Cytospora</taxon>
    </lineage>
</organism>
<dbReference type="OrthoDB" id="3557394at2759"/>
<dbReference type="Proteomes" id="UP000283895">
    <property type="component" value="Unassembled WGS sequence"/>
</dbReference>
<dbReference type="Pfam" id="PF26639">
    <property type="entry name" value="Het-6_barrel"/>
    <property type="match status" value="1"/>
</dbReference>
<comment type="caution">
    <text evidence="2">The sequence shown here is derived from an EMBL/GenBank/DDBJ whole genome shotgun (WGS) entry which is preliminary data.</text>
</comment>
<keyword evidence="3" id="KW-1185">Reference proteome</keyword>
<protein>
    <recommendedName>
        <fullName evidence="1">Heterokaryon incompatibility domain-containing protein</fullName>
    </recommendedName>
</protein>
<dbReference type="EMBL" id="LKEA01000019">
    <property type="protein sequence ID" value="ROW01276.1"/>
    <property type="molecule type" value="Genomic_DNA"/>
</dbReference>
<name>A0A423WCZ9_9PEZI</name>
<gene>
    <name evidence="2" type="ORF">VMCG_05874</name>
</gene>
<sequence length="606" mass="68929">MRQSPKGNFDFQKRLEVSNYRRAIRVLTIHPGSRGTGICASAHLLDLDNSSGRSYRTLSYTWGDAYFPKSIIVDGEVVNTTLNLHNSLQYIRSRDVPIDIWIDAICINQEQIQERSSQVNFMDEIYSRCEQVYIWLGCPIEPQIDESSSIIPTVTHNPFALVEHFRDDKHFFELPGYHRDSVTGKWTCDVDNPEFKSLWDDAQPIATSPWWTRAWTAQETILPPHALVMFGDWSLPWFDLVAFRYNRSRHLNDYSGACCGQAHEAIGWKRMYPLDYISGPIMRMDCLRQRIGYIQSFSDVSRAFADRHCADPRDKIYSILSFASARSGAVKVRPDYQKSLRDVFVEAFVVMLMETDMNPSCLLGQGFNSLEIPDLPSWVRNFSLPMETGYQLRRAFEEYPLYNTCGPWQGQLTLVSDNVLQLRGLQVDSIKAKSRAVYSDWNSSLKETLSDWRHVCENNGVEVTVDKLDFVMARVLCREVIDAREAGKGSWRLVGNNDSDLPNDAQWEAFMKGNARALPRKYRIGVGTGMDSQVLFVTANGRVGLGHPGLEICDTVWVVGGARAPFIFRETGQKDSYRLVGDAYVYGIMHGECLSEKTMASSVLLA</sequence>
<proteinExistence type="predicted"/>
<accession>A0A423WCZ9</accession>
<dbReference type="STRING" id="356882.A0A423WCZ9"/>